<dbReference type="EMBL" id="JBHSWU010000023">
    <property type="protein sequence ID" value="MFC6723532.1"/>
    <property type="molecule type" value="Genomic_DNA"/>
</dbReference>
<evidence type="ECO:0000259" key="1">
    <source>
        <dbReference type="Pfam" id="PF00205"/>
    </source>
</evidence>
<keyword evidence="3" id="KW-1185">Reference proteome</keyword>
<dbReference type="AlphaFoldDB" id="A0ABD5RXN9"/>
<dbReference type="SUPFAM" id="SSF52467">
    <property type="entry name" value="DHS-like NAD/FAD-binding domain"/>
    <property type="match status" value="1"/>
</dbReference>
<feature type="non-terminal residue" evidence="2">
    <location>
        <position position="99"/>
    </location>
</feature>
<sequence>MDARLALGLCLLVAFAERAGAGVVEQSPAALCFPREHPLHAGFRPEPAVDRADLLLLVDTDVPWTPSDDTPFDPDVPVVHIDVDPEKRDYPLWDFRVDD</sequence>
<dbReference type="InterPro" id="IPR012000">
    <property type="entry name" value="Thiamin_PyroP_enz_cen_dom"/>
</dbReference>
<feature type="domain" description="Thiamine pyrophosphate enzyme central" evidence="1">
    <location>
        <begin position="12"/>
        <end position="87"/>
    </location>
</feature>
<dbReference type="InterPro" id="IPR029035">
    <property type="entry name" value="DHS-like_NAD/FAD-binding_dom"/>
</dbReference>
<proteinExistence type="predicted"/>
<accession>A0ABD5RXN9</accession>
<name>A0ABD5RXN9_9EURY</name>
<dbReference type="Pfam" id="PF00205">
    <property type="entry name" value="TPP_enzyme_M"/>
    <property type="match status" value="1"/>
</dbReference>
<evidence type="ECO:0000313" key="2">
    <source>
        <dbReference type="EMBL" id="MFC6723532.1"/>
    </source>
</evidence>
<dbReference type="Gene3D" id="3.40.50.1220">
    <property type="entry name" value="TPP-binding domain"/>
    <property type="match status" value="1"/>
</dbReference>
<gene>
    <name evidence="2" type="ORF">ACFQE1_03830</name>
</gene>
<organism evidence="2 3">
    <name type="scientific">Halobium palmae</name>
    <dbReference type="NCBI Taxonomy" id="1776492"/>
    <lineage>
        <taxon>Archaea</taxon>
        <taxon>Methanobacteriati</taxon>
        <taxon>Methanobacteriota</taxon>
        <taxon>Stenosarchaea group</taxon>
        <taxon>Halobacteria</taxon>
        <taxon>Halobacteriales</taxon>
        <taxon>Haloferacaceae</taxon>
        <taxon>Halobium</taxon>
    </lineage>
</organism>
<evidence type="ECO:0000313" key="3">
    <source>
        <dbReference type="Proteomes" id="UP001596328"/>
    </source>
</evidence>
<protein>
    <submittedName>
        <fullName evidence="2">Acetolactate synthase catalytic subunit</fullName>
    </submittedName>
</protein>
<comment type="caution">
    <text evidence="2">The sequence shown here is derived from an EMBL/GenBank/DDBJ whole genome shotgun (WGS) entry which is preliminary data.</text>
</comment>
<dbReference type="Proteomes" id="UP001596328">
    <property type="component" value="Unassembled WGS sequence"/>
</dbReference>
<reference evidence="2 3" key="1">
    <citation type="journal article" date="2019" name="Int. J. Syst. Evol. Microbiol.">
        <title>The Global Catalogue of Microorganisms (GCM) 10K type strain sequencing project: providing services to taxonomists for standard genome sequencing and annotation.</title>
        <authorList>
            <consortium name="The Broad Institute Genomics Platform"/>
            <consortium name="The Broad Institute Genome Sequencing Center for Infectious Disease"/>
            <person name="Wu L."/>
            <person name="Ma J."/>
        </authorList>
    </citation>
    <scope>NUCLEOTIDE SEQUENCE [LARGE SCALE GENOMIC DNA]</scope>
    <source>
        <strain evidence="2 3">NBRC 111368</strain>
    </source>
</reference>